<sequence length="178" mass="20513">MIIPDFVSAVTRQTLDLSSYSRPSPTICDIRPTLVFYAYSDDIDMFDEDLRLLNRRIHKFLKGSGSFSTPWRPTGLQAMDSEKYARRSLFQIAAFPDQQTLLFPLTIDVSFTDIAYQEARISFPLDLATGQRHMALVFDKEVSGVILDQMFFNDWFMAELANAVRNYDPEEIEISLDF</sequence>
<evidence type="ECO:0000313" key="2">
    <source>
        <dbReference type="Proteomes" id="UP001383192"/>
    </source>
</evidence>
<gene>
    <name evidence="1" type="ORF">VNI00_010330</name>
</gene>
<protein>
    <submittedName>
        <fullName evidence="1">Uncharacterized protein</fullName>
    </submittedName>
</protein>
<keyword evidence="2" id="KW-1185">Reference proteome</keyword>
<evidence type="ECO:0000313" key="1">
    <source>
        <dbReference type="EMBL" id="KAK7038939.1"/>
    </source>
</evidence>
<reference evidence="1 2" key="1">
    <citation type="submission" date="2024-01" db="EMBL/GenBank/DDBJ databases">
        <title>A draft genome for a cacao thread blight-causing isolate of Paramarasmius palmivorus.</title>
        <authorList>
            <person name="Baruah I.K."/>
            <person name="Bukari Y."/>
            <person name="Amoako-Attah I."/>
            <person name="Meinhardt L.W."/>
            <person name="Bailey B.A."/>
            <person name="Cohen S.P."/>
        </authorList>
    </citation>
    <scope>NUCLEOTIDE SEQUENCE [LARGE SCALE GENOMIC DNA]</scope>
    <source>
        <strain evidence="1 2">GH-12</strain>
    </source>
</reference>
<dbReference type="Proteomes" id="UP001383192">
    <property type="component" value="Unassembled WGS sequence"/>
</dbReference>
<accession>A0AAW0CIY3</accession>
<name>A0AAW0CIY3_9AGAR</name>
<organism evidence="1 2">
    <name type="scientific">Paramarasmius palmivorus</name>
    <dbReference type="NCBI Taxonomy" id="297713"/>
    <lineage>
        <taxon>Eukaryota</taxon>
        <taxon>Fungi</taxon>
        <taxon>Dikarya</taxon>
        <taxon>Basidiomycota</taxon>
        <taxon>Agaricomycotina</taxon>
        <taxon>Agaricomycetes</taxon>
        <taxon>Agaricomycetidae</taxon>
        <taxon>Agaricales</taxon>
        <taxon>Marasmiineae</taxon>
        <taxon>Marasmiaceae</taxon>
        <taxon>Paramarasmius</taxon>
    </lineage>
</organism>
<dbReference type="AlphaFoldDB" id="A0AAW0CIY3"/>
<dbReference type="EMBL" id="JAYKXP010000041">
    <property type="protein sequence ID" value="KAK7038939.1"/>
    <property type="molecule type" value="Genomic_DNA"/>
</dbReference>
<proteinExistence type="predicted"/>
<comment type="caution">
    <text evidence="1">The sequence shown here is derived from an EMBL/GenBank/DDBJ whole genome shotgun (WGS) entry which is preliminary data.</text>
</comment>